<proteinExistence type="predicted"/>
<keyword evidence="6" id="KW-1133">Transmembrane helix</keyword>
<feature type="domain" description="3CxxC-type" evidence="8">
    <location>
        <begin position="59"/>
        <end position="171"/>
    </location>
</feature>
<evidence type="ECO:0000259" key="8">
    <source>
        <dbReference type="SMART" id="SM01328"/>
    </source>
</evidence>
<accession>A0A8C3FM14</accession>
<keyword evidence="4" id="KW-0863">Zinc-finger</keyword>
<gene>
    <name evidence="9" type="primary">LOC101942254</name>
</gene>
<sequence>MLLLKRGCKGEGENMKTWQRMFDQKMEWEKPNDTWSLTVEDNLSPRNPERRWHLYQQRKAFARFQCSCCTRHWPSAQVLILFHMHLDRSQRQGQVKMRVYGQKCKKCHGAKFETPTFSQENIERILDKLVLKVREKCYRESIANRDLADPVVEEDVGGPHDTTRCEACALGICYLKIQPYSSSYGFVRPTSPAAASQPGQQNPISFGNKTPFSFISHTPRSYLVSSSEGTQIPTLPLSR</sequence>
<dbReference type="Proteomes" id="UP000694380">
    <property type="component" value="Unplaced"/>
</dbReference>
<dbReference type="GO" id="GO:0051205">
    <property type="term" value="P:protein insertion into membrane"/>
    <property type="evidence" value="ECO:0007669"/>
    <property type="project" value="TreeGrafter"/>
</dbReference>
<keyword evidence="2" id="KW-0812">Transmembrane</keyword>
<evidence type="ECO:0000256" key="7">
    <source>
        <dbReference type="ARBA" id="ARBA00023136"/>
    </source>
</evidence>
<evidence type="ECO:0000256" key="2">
    <source>
        <dbReference type="ARBA" id="ARBA00022692"/>
    </source>
</evidence>
<evidence type="ECO:0000256" key="6">
    <source>
        <dbReference type="ARBA" id="ARBA00022989"/>
    </source>
</evidence>
<keyword evidence="7" id="KW-0472">Membrane</keyword>
<evidence type="ECO:0000256" key="3">
    <source>
        <dbReference type="ARBA" id="ARBA00022723"/>
    </source>
</evidence>
<dbReference type="InterPro" id="IPR026096">
    <property type="entry name" value="R-trans_p"/>
</dbReference>
<dbReference type="PANTHER" id="PTHR14402">
    <property type="entry name" value="RECEPTOR TRANSPORTING PROTEIN"/>
    <property type="match status" value="1"/>
</dbReference>
<dbReference type="PANTHER" id="PTHR14402:SF8">
    <property type="entry name" value="RECEPTOR-TRANSPORTING PROTEIN 4"/>
    <property type="match status" value="1"/>
</dbReference>
<protein>
    <recommendedName>
        <fullName evidence="8">3CxxC-type domain-containing protein</fullName>
    </recommendedName>
</protein>
<evidence type="ECO:0000313" key="10">
    <source>
        <dbReference type="Proteomes" id="UP000694380"/>
    </source>
</evidence>
<evidence type="ECO:0000256" key="1">
    <source>
        <dbReference type="ARBA" id="ARBA00004167"/>
    </source>
</evidence>
<dbReference type="Pfam" id="PF13695">
    <property type="entry name" value="Zn_ribbon_3CxxC"/>
    <property type="match status" value="1"/>
</dbReference>
<dbReference type="GO" id="GO:0006612">
    <property type="term" value="P:protein targeting to membrane"/>
    <property type="evidence" value="ECO:0007669"/>
    <property type="project" value="TreeGrafter"/>
</dbReference>
<dbReference type="AlphaFoldDB" id="A0A8C3FM14"/>
<name>A0A8C3FM14_CHRPI</name>
<keyword evidence="10" id="KW-1185">Reference proteome</keyword>
<dbReference type="GO" id="GO:0008270">
    <property type="term" value="F:zinc ion binding"/>
    <property type="evidence" value="ECO:0007669"/>
    <property type="project" value="UniProtKB-KW"/>
</dbReference>
<comment type="subcellular location">
    <subcellularLocation>
        <location evidence="1">Membrane</location>
        <topology evidence="1">Single-pass membrane protein</topology>
    </subcellularLocation>
</comment>
<reference evidence="9" key="1">
    <citation type="submission" date="2025-08" db="UniProtKB">
        <authorList>
            <consortium name="Ensembl"/>
        </authorList>
    </citation>
    <scope>IDENTIFICATION</scope>
</reference>
<dbReference type="OMA" id="LMREVKP"/>
<reference evidence="9" key="2">
    <citation type="submission" date="2025-09" db="UniProtKB">
        <authorList>
            <consortium name="Ensembl"/>
        </authorList>
    </citation>
    <scope>IDENTIFICATION</scope>
</reference>
<dbReference type="GO" id="GO:0016020">
    <property type="term" value="C:membrane"/>
    <property type="evidence" value="ECO:0007669"/>
    <property type="project" value="UniProtKB-SubCell"/>
</dbReference>
<dbReference type="GeneTree" id="ENSGT00940000164175"/>
<dbReference type="GO" id="GO:0031849">
    <property type="term" value="F:olfactory receptor binding"/>
    <property type="evidence" value="ECO:0007669"/>
    <property type="project" value="TreeGrafter"/>
</dbReference>
<keyword evidence="3" id="KW-0479">Metal-binding</keyword>
<evidence type="ECO:0000256" key="4">
    <source>
        <dbReference type="ARBA" id="ARBA00022771"/>
    </source>
</evidence>
<keyword evidence="5" id="KW-0862">Zinc</keyword>
<organism evidence="9 10">
    <name type="scientific">Chrysemys picta bellii</name>
    <name type="common">Western painted turtle</name>
    <name type="synonym">Emys bellii</name>
    <dbReference type="NCBI Taxonomy" id="8478"/>
    <lineage>
        <taxon>Eukaryota</taxon>
        <taxon>Metazoa</taxon>
        <taxon>Chordata</taxon>
        <taxon>Craniata</taxon>
        <taxon>Vertebrata</taxon>
        <taxon>Euteleostomi</taxon>
        <taxon>Archelosauria</taxon>
        <taxon>Testudinata</taxon>
        <taxon>Testudines</taxon>
        <taxon>Cryptodira</taxon>
        <taxon>Durocryptodira</taxon>
        <taxon>Testudinoidea</taxon>
        <taxon>Emydidae</taxon>
        <taxon>Chrysemys</taxon>
    </lineage>
</organism>
<dbReference type="Ensembl" id="ENSCPBT00000012786.1">
    <property type="protein sequence ID" value="ENSCPBP00000010655.1"/>
    <property type="gene ID" value="ENSCPBG00000008171.1"/>
</dbReference>
<evidence type="ECO:0000256" key="5">
    <source>
        <dbReference type="ARBA" id="ARBA00022833"/>
    </source>
</evidence>
<evidence type="ECO:0000313" key="9">
    <source>
        <dbReference type="Ensembl" id="ENSCPBP00000010655.1"/>
    </source>
</evidence>
<dbReference type="GO" id="GO:0001580">
    <property type="term" value="P:detection of chemical stimulus involved in sensory perception of bitter taste"/>
    <property type="evidence" value="ECO:0007669"/>
    <property type="project" value="TreeGrafter"/>
</dbReference>
<dbReference type="InterPro" id="IPR027377">
    <property type="entry name" value="ZAR1/RTP1-5-like_Znf-3CxxC"/>
</dbReference>
<dbReference type="SMART" id="SM01328">
    <property type="entry name" value="zf-3CxxC"/>
    <property type="match status" value="1"/>
</dbReference>